<gene>
    <name evidence="2" type="ORF">GGQ87_001320</name>
</gene>
<proteinExistence type="predicted"/>
<name>A0A7X6BN46_9CAUL</name>
<dbReference type="RefSeq" id="WP_168045887.1">
    <property type="nucleotide sequence ID" value="NZ_JAATJM010000001.1"/>
</dbReference>
<reference evidence="2 3" key="1">
    <citation type="submission" date="2020-03" db="EMBL/GenBank/DDBJ databases">
        <title>Genomic Encyclopedia of Type Strains, Phase IV (KMG-IV): sequencing the most valuable type-strain genomes for metagenomic binning, comparative biology and taxonomic classification.</title>
        <authorList>
            <person name="Goeker M."/>
        </authorList>
    </citation>
    <scope>NUCLEOTIDE SEQUENCE [LARGE SCALE GENOMIC DNA]</scope>
    <source>
        <strain evidence="2 3">DSM 4736</strain>
    </source>
</reference>
<keyword evidence="1" id="KW-0732">Signal</keyword>
<feature type="chain" id="PRO_5030645765" evidence="1">
    <location>
        <begin position="23"/>
        <end position="68"/>
    </location>
</feature>
<evidence type="ECO:0000313" key="3">
    <source>
        <dbReference type="Proteomes" id="UP000587415"/>
    </source>
</evidence>
<keyword evidence="3" id="KW-1185">Reference proteome</keyword>
<feature type="signal peptide" evidence="1">
    <location>
        <begin position="1"/>
        <end position="22"/>
    </location>
</feature>
<accession>A0A7X6BN46</accession>
<organism evidence="2 3">
    <name type="scientific">Brevundimonas alba</name>
    <dbReference type="NCBI Taxonomy" id="74314"/>
    <lineage>
        <taxon>Bacteria</taxon>
        <taxon>Pseudomonadati</taxon>
        <taxon>Pseudomonadota</taxon>
        <taxon>Alphaproteobacteria</taxon>
        <taxon>Caulobacterales</taxon>
        <taxon>Caulobacteraceae</taxon>
        <taxon>Brevundimonas</taxon>
    </lineage>
</organism>
<protein>
    <submittedName>
        <fullName evidence="2">Uncharacterized protein</fullName>
    </submittedName>
</protein>
<comment type="caution">
    <text evidence="2">The sequence shown here is derived from an EMBL/GenBank/DDBJ whole genome shotgun (WGS) entry which is preliminary data.</text>
</comment>
<sequence>MRKLFSLTVLAAAMATATAAQAPNAPVQRNDLCYIECQYRCYAQYPGGGPAWTQCYIACAQTKCSSGG</sequence>
<dbReference type="Proteomes" id="UP000587415">
    <property type="component" value="Unassembled WGS sequence"/>
</dbReference>
<dbReference type="EMBL" id="JAATJM010000001">
    <property type="protein sequence ID" value="NJC41062.1"/>
    <property type="molecule type" value="Genomic_DNA"/>
</dbReference>
<dbReference type="AlphaFoldDB" id="A0A7X6BN46"/>
<evidence type="ECO:0000256" key="1">
    <source>
        <dbReference type="SAM" id="SignalP"/>
    </source>
</evidence>
<evidence type="ECO:0000313" key="2">
    <source>
        <dbReference type="EMBL" id="NJC41062.1"/>
    </source>
</evidence>